<organism evidence="2 3">
    <name type="scientific">Telmatocola sphagniphila</name>
    <dbReference type="NCBI Taxonomy" id="1123043"/>
    <lineage>
        <taxon>Bacteria</taxon>
        <taxon>Pseudomonadati</taxon>
        <taxon>Planctomycetota</taxon>
        <taxon>Planctomycetia</taxon>
        <taxon>Gemmatales</taxon>
        <taxon>Gemmataceae</taxon>
    </lineage>
</organism>
<sequence>MKRLFQVGIAVLLLCWVSGCGGSEADRQFVEYISLMHKIARAHEEKAPREQIQELNRQLLETKEKIDNSKLTEDEKNELVERHAEEFVAAAKHLTQATKDAALPKIELETSKAGQDSKPVEPTKK</sequence>
<evidence type="ECO:0008006" key="4">
    <source>
        <dbReference type="Google" id="ProtNLM"/>
    </source>
</evidence>
<evidence type="ECO:0000313" key="2">
    <source>
        <dbReference type="EMBL" id="QVL31903.1"/>
    </source>
</evidence>
<dbReference type="AlphaFoldDB" id="A0A8E6B4P8"/>
<reference evidence="2" key="1">
    <citation type="submission" date="2021-05" db="EMBL/GenBank/DDBJ databases">
        <title>Complete genome sequence of the cellulolytic planctomycete Telmatocola sphagniphila SP2T and characterization of the first cellulase from planctomycetes.</title>
        <authorList>
            <person name="Rakitin A.L."/>
            <person name="Beletsky A.V."/>
            <person name="Naumoff D.G."/>
            <person name="Kulichevskaya I.S."/>
            <person name="Mardanov A.V."/>
            <person name="Ravin N.V."/>
            <person name="Dedysh S.N."/>
        </authorList>
    </citation>
    <scope>NUCLEOTIDE SEQUENCE</scope>
    <source>
        <strain evidence="2">SP2T</strain>
    </source>
</reference>
<gene>
    <name evidence="2" type="ORF">KIH39_24205</name>
</gene>
<dbReference type="PROSITE" id="PS51257">
    <property type="entry name" value="PROKAR_LIPOPROTEIN"/>
    <property type="match status" value="1"/>
</dbReference>
<accession>A0A8E6B4P8</accession>
<dbReference type="RefSeq" id="WP_213496346.1">
    <property type="nucleotide sequence ID" value="NZ_CP074694.1"/>
</dbReference>
<dbReference type="EMBL" id="CP074694">
    <property type="protein sequence ID" value="QVL31903.1"/>
    <property type="molecule type" value="Genomic_DNA"/>
</dbReference>
<dbReference type="Proteomes" id="UP000676194">
    <property type="component" value="Chromosome"/>
</dbReference>
<dbReference type="KEGG" id="tsph:KIH39_24205"/>
<keyword evidence="3" id="KW-1185">Reference proteome</keyword>
<feature type="region of interest" description="Disordered" evidence="1">
    <location>
        <begin position="101"/>
        <end position="125"/>
    </location>
</feature>
<evidence type="ECO:0000256" key="1">
    <source>
        <dbReference type="SAM" id="MobiDB-lite"/>
    </source>
</evidence>
<protein>
    <recommendedName>
        <fullName evidence="4">Lipoprotein</fullName>
    </recommendedName>
</protein>
<name>A0A8E6B4P8_9BACT</name>
<evidence type="ECO:0000313" key="3">
    <source>
        <dbReference type="Proteomes" id="UP000676194"/>
    </source>
</evidence>
<proteinExistence type="predicted"/>